<keyword evidence="3" id="KW-0053">Apoptosis</keyword>
<evidence type="ECO:0000256" key="8">
    <source>
        <dbReference type="ARBA" id="ARBA00023159"/>
    </source>
</evidence>
<feature type="compositionally biased region" description="Low complexity" evidence="12">
    <location>
        <begin position="74"/>
        <end position="87"/>
    </location>
</feature>
<dbReference type="Gene3D" id="2.60.40.720">
    <property type="match status" value="1"/>
</dbReference>
<evidence type="ECO:0000256" key="4">
    <source>
        <dbReference type="ARBA" id="ARBA00022723"/>
    </source>
</evidence>
<keyword evidence="16" id="KW-1185">Reference proteome</keyword>
<evidence type="ECO:0000256" key="9">
    <source>
        <dbReference type="ARBA" id="ARBA00023163"/>
    </source>
</evidence>
<evidence type="ECO:0000256" key="12">
    <source>
        <dbReference type="SAM" id="MobiDB-lite"/>
    </source>
</evidence>
<evidence type="ECO:0000259" key="14">
    <source>
        <dbReference type="Pfam" id="PF21907"/>
    </source>
</evidence>
<comment type="caution">
    <text evidence="15">The sequence shown here is derived from an EMBL/GenBank/DDBJ whole genome shotgun (WGS) entry which is preliminary data.</text>
</comment>
<reference evidence="15" key="1">
    <citation type="submission" date="2023-07" db="EMBL/GenBank/DDBJ databases">
        <authorList>
            <consortium name="CYATHOMIX"/>
        </authorList>
    </citation>
    <scope>NUCLEOTIDE SEQUENCE</scope>
    <source>
        <strain evidence="15">N/A</strain>
    </source>
</reference>
<dbReference type="Pfam" id="PF21907">
    <property type="entry name" value="SAM_CEP-1_C"/>
    <property type="match status" value="1"/>
</dbReference>
<feature type="region of interest" description="Disordered" evidence="12">
    <location>
        <begin position="1"/>
        <end position="92"/>
    </location>
</feature>
<evidence type="ECO:0000259" key="13">
    <source>
        <dbReference type="Pfam" id="PF00870"/>
    </source>
</evidence>
<keyword evidence="4 11" id="KW-0479">Metal-binding</keyword>
<protein>
    <submittedName>
        <fullName evidence="15">Uncharacterized protein</fullName>
    </submittedName>
</protein>
<dbReference type="GO" id="GO:0006915">
    <property type="term" value="P:apoptotic process"/>
    <property type="evidence" value="ECO:0007669"/>
    <property type="project" value="UniProtKB-KW"/>
</dbReference>
<dbReference type="GO" id="GO:0005634">
    <property type="term" value="C:nucleus"/>
    <property type="evidence" value="ECO:0007669"/>
    <property type="project" value="UniProtKB-SubCell"/>
</dbReference>
<feature type="domain" description="p53 DNA-binding" evidence="13">
    <location>
        <begin position="95"/>
        <end position="269"/>
    </location>
</feature>
<keyword evidence="6" id="KW-0805">Transcription regulation</keyword>
<dbReference type="Proteomes" id="UP001176961">
    <property type="component" value="Unassembled WGS sequence"/>
</dbReference>
<feature type="binding site" evidence="11">
    <location>
        <position position="224"/>
    </location>
    <ligand>
        <name>Zn(2+)</name>
        <dbReference type="ChEBI" id="CHEBI:29105"/>
    </ligand>
</feature>
<organism evidence="15 16">
    <name type="scientific">Cylicocyclus nassatus</name>
    <name type="common">Nematode worm</name>
    <dbReference type="NCBI Taxonomy" id="53992"/>
    <lineage>
        <taxon>Eukaryota</taxon>
        <taxon>Metazoa</taxon>
        <taxon>Ecdysozoa</taxon>
        <taxon>Nematoda</taxon>
        <taxon>Chromadorea</taxon>
        <taxon>Rhabditida</taxon>
        <taxon>Rhabditina</taxon>
        <taxon>Rhabditomorpha</taxon>
        <taxon>Strongyloidea</taxon>
        <taxon>Strongylidae</taxon>
        <taxon>Cylicocyclus</taxon>
    </lineage>
</organism>
<gene>
    <name evidence="15" type="ORF">CYNAS_LOCUS5759</name>
</gene>
<dbReference type="AlphaFoldDB" id="A0AA36DVX3"/>
<feature type="binding site" evidence="11">
    <location>
        <position position="220"/>
    </location>
    <ligand>
        <name>Zn(2+)</name>
        <dbReference type="ChEBI" id="CHEBI:29105"/>
    </ligand>
</feature>
<keyword evidence="10" id="KW-0539">Nucleus</keyword>
<dbReference type="GO" id="GO:0000981">
    <property type="term" value="F:DNA-binding transcription factor activity, RNA polymerase II-specific"/>
    <property type="evidence" value="ECO:0007669"/>
    <property type="project" value="TreeGrafter"/>
</dbReference>
<feature type="compositionally biased region" description="Polar residues" evidence="12">
    <location>
        <begin position="1"/>
        <end position="16"/>
    </location>
</feature>
<dbReference type="PANTHER" id="PTHR11447:SF16">
    <property type="entry name" value="P53 PROTEIN LONG FORM VARIANT 1"/>
    <property type="match status" value="1"/>
</dbReference>
<keyword evidence="8" id="KW-0010">Activator</keyword>
<comment type="cofactor">
    <cofactor evidence="11">
        <name>Zn(2+)</name>
        <dbReference type="ChEBI" id="CHEBI:29105"/>
    </cofactor>
    <text evidence="11">Binds 1 zinc ion per subunit.</text>
</comment>
<dbReference type="InterPro" id="IPR011615">
    <property type="entry name" value="p53_DNA-bd"/>
</dbReference>
<keyword evidence="5 11" id="KW-0862">Zinc</keyword>
<dbReference type="InterPro" id="IPR008967">
    <property type="entry name" value="p53-like_TF_DNA-bd_sf"/>
</dbReference>
<dbReference type="InterPro" id="IPR012346">
    <property type="entry name" value="p53/RUNT-type_TF_DNA-bd_sf"/>
</dbReference>
<dbReference type="Pfam" id="PF00870">
    <property type="entry name" value="P53"/>
    <property type="match status" value="1"/>
</dbReference>
<evidence type="ECO:0000256" key="10">
    <source>
        <dbReference type="ARBA" id="ARBA00023242"/>
    </source>
</evidence>
<dbReference type="PANTHER" id="PTHR11447">
    <property type="entry name" value="CELLULAR TUMOR ANTIGEN P53"/>
    <property type="match status" value="1"/>
</dbReference>
<evidence type="ECO:0000313" key="16">
    <source>
        <dbReference type="Proteomes" id="UP001176961"/>
    </source>
</evidence>
<feature type="compositionally biased region" description="Polar residues" evidence="12">
    <location>
        <begin position="44"/>
        <end position="64"/>
    </location>
</feature>
<feature type="binding site" evidence="11">
    <location>
        <position position="175"/>
    </location>
    <ligand>
        <name>Zn(2+)</name>
        <dbReference type="ChEBI" id="CHEBI:29105"/>
    </ligand>
</feature>
<feature type="domain" description="CEP-1 C-terminal SAM" evidence="14">
    <location>
        <begin position="353"/>
        <end position="424"/>
    </location>
</feature>
<comment type="similarity">
    <text evidence="2">Belongs to the p53 family.</text>
</comment>
<evidence type="ECO:0000256" key="5">
    <source>
        <dbReference type="ARBA" id="ARBA00022833"/>
    </source>
</evidence>
<evidence type="ECO:0000256" key="1">
    <source>
        <dbReference type="ARBA" id="ARBA00004123"/>
    </source>
</evidence>
<evidence type="ECO:0000256" key="11">
    <source>
        <dbReference type="PIRSR" id="PIRSR602117-1"/>
    </source>
</evidence>
<keyword evidence="9" id="KW-0804">Transcription</keyword>
<dbReference type="GO" id="GO:0000978">
    <property type="term" value="F:RNA polymerase II cis-regulatory region sequence-specific DNA binding"/>
    <property type="evidence" value="ECO:0007669"/>
    <property type="project" value="TreeGrafter"/>
</dbReference>
<dbReference type="EMBL" id="CATQJL010000112">
    <property type="protein sequence ID" value="CAJ0593776.1"/>
    <property type="molecule type" value="Genomic_DNA"/>
</dbReference>
<keyword evidence="7" id="KW-0238">DNA-binding</keyword>
<accession>A0AA36DVX3</accession>
<dbReference type="GO" id="GO:0046872">
    <property type="term" value="F:metal ion binding"/>
    <property type="evidence" value="ECO:0007669"/>
    <property type="project" value="UniProtKB-KW"/>
</dbReference>
<evidence type="ECO:0000256" key="2">
    <source>
        <dbReference type="ARBA" id="ARBA00006167"/>
    </source>
</evidence>
<proteinExistence type="inferred from homology"/>
<sequence>MQTRSTANNVKATRNTAGKDKTADSTTQLAQAEPRTKPFEHDQQSLITPQNSTQTQRTFLQGNGPNDVKVMHPSQRSSSLTMSSSQSCLRQNRNEEARGRLFSVGISTQTKSSKNLDYVRLSSGEGITLYCKADTSVPFTFRFHEQCHPNMRLRIRPEYTEDRYANKPVERCPNHVVKDNTENKHHFVRCEHPHAEYLSAKDAYAVCIPMCETTGFMFTCFSSCSGGINRRPVQLAFILEELDGRMIDSCYIALKVCANPLRDASKENGRFELRDAMYSGGNLQRKRGSRFIGESIKRPNYGGYIDEMCASWEIHLTDAGKLRKLLWVLMNEDRFDRMMELEMARGGNIFTDDFRTLTPDTTIKEWLNRSEIGLGSLSDVFERKSIYTLGDLSRIYRQDTFSHFGFTADQCSILNRVFEEWNHMNRAIATGQVNMANGIGSYHM</sequence>
<name>A0AA36DVX3_CYLNA</name>
<comment type="subcellular location">
    <subcellularLocation>
        <location evidence="1">Nucleus</location>
    </subcellularLocation>
</comment>
<evidence type="ECO:0000256" key="6">
    <source>
        <dbReference type="ARBA" id="ARBA00023015"/>
    </source>
</evidence>
<feature type="binding site" evidence="11">
    <location>
        <position position="172"/>
    </location>
    <ligand>
        <name>Zn(2+)</name>
        <dbReference type="ChEBI" id="CHEBI:29105"/>
    </ligand>
</feature>
<evidence type="ECO:0000256" key="7">
    <source>
        <dbReference type="ARBA" id="ARBA00023125"/>
    </source>
</evidence>
<dbReference type="InterPro" id="IPR002117">
    <property type="entry name" value="p53_tumour_suppressor"/>
</dbReference>
<evidence type="ECO:0000256" key="3">
    <source>
        <dbReference type="ARBA" id="ARBA00022703"/>
    </source>
</evidence>
<evidence type="ECO:0000313" key="15">
    <source>
        <dbReference type="EMBL" id="CAJ0593776.1"/>
    </source>
</evidence>
<dbReference type="SUPFAM" id="SSF49417">
    <property type="entry name" value="p53-like transcription factors"/>
    <property type="match status" value="1"/>
</dbReference>
<dbReference type="InterPro" id="IPR054106">
    <property type="entry name" value="CEP-1_C"/>
</dbReference>
<feature type="compositionally biased region" description="Basic and acidic residues" evidence="12">
    <location>
        <begin position="34"/>
        <end position="43"/>
    </location>
</feature>